<feature type="binding site" evidence="17">
    <location>
        <position position="372"/>
    </location>
    <ligand>
        <name>(6S)-NADPHX</name>
        <dbReference type="ChEBI" id="CHEBI:64076"/>
    </ligand>
</feature>
<comment type="function">
    <text evidence="18">Catalyzes the epimerization of the S- and R-forms of NAD(P)HX, a damaged form of NAD(P)H that is a result of enzymatic or heat-dependent hydration. This is a prerequisite for the S-specific NAD(P)H-hydrate dehydratase to allow the repair of both epimers of NAD(P)HX.</text>
</comment>
<evidence type="ECO:0000256" key="11">
    <source>
        <dbReference type="ARBA" id="ARBA00023235"/>
    </source>
</evidence>
<keyword evidence="9 18" id="KW-0630">Potassium</keyword>
<evidence type="ECO:0000256" key="12">
    <source>
        <dbReference type="ARBA" id="ARBA00023239"/>
    </source>
</evidence>
<dbReference type="InterPro" id="IPR000631">
    <property type="entry name" value="CARKD"/>
</dbReference>
<proteinExistence type="inferred from homology"/>
<evidence type="ECO:0000256" key="10">
    <source>
        <dbReference type="ARBA" id="ARBA00023027"/>
    </source>
</evidence>
<dbReference type="PROSITE" id="PS01050">
    <property type="entry name" value="YJEF_C_2"/>
    <property type="match status" value="1"/>
</dbReference>
<feature type="binding site" evidence="17">
    <location>
        <position position="262"/>
    </location>
    <ligand>
        <name>(6S)-NADPHX</name>
        <dbReference type="ChEBI" id="CHEBI:64076"/>
    </ligand>
</feature>
<evidence type="ECO:0000256" key="2">
    <source>
        <dbReference type="ARBA" id="ARBA00000909"/>
    </source>
</evidence>
<feature type="domain" description="YjeF N-terminal" evidence="21">
    <location>
        <begin position="10"/>
        <end position="217"/>
    </location>
</feature>
<feature type="binding site" evidence="18">
    <location>
        <position position="163"/>
    </location>
    <ligand>
        <name>K(+)</name>
        <dbReference type="ChEBI" id="CHEBI:29103"/>
    </ligand>
</feature>
<feature type="binding site" evidence="18">
    <location>
        <begin position="59"/>
        <end position="63"/>
    </location>
    <ligand>
        <name>(6S)-NADPHX</name>
        <dbReference type="ChEBI" id="CHEBI:64076"/>
    </ligand>
</feature>
<feature type="binding site" evidence="18">
    <location>
        <position position="160"/>
    </location>
    <ligand>
        <name>(6S)-NADPHX</name>
        <dbReference type="ChEBI" id="CHEBI:64076"/>
    </ligand>
</feature>
<dbReference type="InterPro" id="IPR036652">
    <property type="entry name" value="YjeF_N_dom_sf"/>
</dbReference>
<dbReference type="HAMAP" id="MF_01965">
    <property type="entry name" value="NADHX_dehydratase"/>
    <property type="match status" value="1"/>
</dbReference>
<comment type="similarity">
    <text evidence="17">Belongs to the NnrD/CARKD family.</text>
</comment>
<gene>
    <name evidence="18" type="primary">nnrE</name>
    <name evidence="17" type="synonym">nnrD</name>
    <name evidence="22" type="ORF">ACFSSE_11470</name>
</gene>
<name>A0ABW5TST9_9SPHI</name>
<keyword evidence="6 17" id="KW-0547">Nucleotide-binding</keyword>
<evidence type="ECO:0000256" key="13">
    <source>
        <dbReference type="ARBA" id="ARBA00023268"/>
    </source>
</evidence>
<dbReference type="Proteomes" id="UP001597546">
    <property type="component" value="Unassembled WGS sequence"/>
</dbReference>
<keyword evidence="13" id="KW-0511">Multifunctional enzyme</keyword>
<comment type="cofactor">
    <cofactor evidence="17">
        <name>Mg(2+)</name>
        <dbReference type="ChEBI" id="CHEBI:18420"/>
    </cofactor>
</comment>
<keyword evidence="8 17" id="KW-0521">NADP</keyword>
<dbReference type="SUPFAM" id="SSF53613">
    <property type="entry name" value="Ribokinase-like"/>
    <property type="match status" value="1"/>
</dbReference>
<dbReference type="RefSeq" id="WP_379044784.1">
    <property type="nucleotide sequence ID" value="NZ_JBHSKW010000047.1"/>
</dbReference>
<comment type="subunit">
    <text evidence="17">Homotetramer.</text>
</comment>
<dbReference type="EC" id="5.1.99.6" evidence="19"/>
<evidence type="ECO:0000313" key="22">
    <source>
        <dbReference type="EMBL" id="MFD2732322.1"/>
    </source>
</evidence>
<feature type="binding site" evidence="18">
    <location>
        <position position="60"/>
    </location>
    <ligand>
        <name>K(+)</name>
        <dbReference type="ChEBI" id="CHEBI:29103"/>
    </ligand>
</feature>
<keyword evidence="7 17" id="KW-0067">ATP-binding</keyword>
<feature type="binding site" evidence="17">
    <location>
        <position position="437"/>
    </location>
    <ligand>
        <name>(6S)-NADPHX</name>
        <dbReference type="ChEBI" id="CHEBI:64076"/>
    </ligand>
</feature>
<comment type="cofactor">
    <cofactor evidence="18 19">
        <name>K(+)</name>
        <dbReference type="ChEBI" id="CHEBI:29103"/>
    </cofactor>
    <text evidence="18 19">Binds 1 potassium ion per subunit.</text>
</comment>
<evidence type="ECO:0000256" key="16">
    <source>
        <dbReference type="ARBA" id="ARBA00049209"/>
    </source>
</evidence>
<dbReference type="InterPro" id="IPR004443">
    <property type="entry name" value="YjeF_N_dom"/>
</dbReference>
<comment type="catalytic activity">
    <reaction evidence="1 18 19">
        <text>(6R)-NADHX = (6S)-NADHX</text>
        <dbReference type="Rhea" id="RHEA:32215"/>
        <dbReference type="ChEBI" id="CHEBI:64074"/>
        <dbReference type="ChEBI" id="CHEBI:64075"/>
        <dbReference type="EC" id="5.1.99.6"/>
    </reaction>
</comment>
<dbReference type="Gene3D" id="3.40.1190.20">
    <property type="match status" value="1"/>
</dbReference>
<keyword evidence="23" id="KW-1185">Reference proteome</keyword>
<dbReference type="EC" id="4.2.1.136" evidence="19"/>
<comment type="similarity">
    <text evidence="18">Belongs to the NnrE/AIBP family.</text>
</comment>
<keyword evidence="11 18" id="KW-0413">Isomerase</keyword>
<dbReference type="SUPFAM" id="SSF64153">
    <property type="entry name" value="YjeF N-terminal domain-like"/>
    <property type="match status" value="1"/>
</dbReference>
<feature type="binding site" evidence="17">
    <location>
        <position position="436"/>
    </location>
    <ligand>
        <name>AMP</name>
        <dbReference type="ChEBI" id="CHEBI:456215"/>
    </ligand>
</feature>
<evidence type="ECO:0000256" key="15">
    <source>
        <dbReference type="ARBA" id="ARBA00048238"/>
    </source>
</evidence>
<dbReference type="PANTHER" id="PTHR12592">
    <property type="entry name" value="ATP-DEPENDENT (S)-NAD(P)H-HYDRATE DEHYDRATASE FAMILY MEMBER"/>
    <property type="match status" value="1"/>
</dbReference>
<protein>
    <recommendedName>
        <fullName evidence="19">Bifunctional NAD(P)H-hydrate repair enzyme</fullName>
    </recommendedName>
    <alternativeName>
        <fullName evidence="19">Nicotinamide nucleotide repair protein</fullName>
    </alternativeName>
    <domain>
        <recommendedName>
            <fullName evidence="19">ADP-dependent (S)-NAD(P)H-hydrate dehydratase</fullName>
            <ecNumber evidence="19">4.2.1.136</ecNumber>
        </recommendedName>
        <alternativeName>
            <fullName evidence="19">ADP-dependent NAD(P)HX dehydratase</fullName>
        </alternativeName>
    </domain>
    <domain>
        <recommendedName>
            <fullName evidence="19">NAD(P)H-hydrate epimerase</fullName>
            <ecNumber evidence="19">5.1.99.6</ecNumber>
        </recommendedName>
    </domain>
</protein>
<evidence type="ECO:0000256" key="14">
    <source>
        <dbReference type="ARBA" id="ARBA00025153"/>
    </source>
</evidence>
<evidence type="ECO:0000256" key="17">
    <source>
        <dbReference type="HAMAP-Rule" id="MF_01965"/>
    </source>
</evidence>
<dbReference type="NCBIfam" id="TIGR00197">
    <property type="entry name" value="yjeF_nterm"/>
    <property type="match status" value="1"/>
</dbReference>
<dbReference type="PANTHER" id="PTHR12592:SF0">
    <property type="entry name" value="ATP-DEPENDENT (S)-NAD(P)H-HYDRATE DEHYDRATASE"/>
    <property type="match status" value="1"/>
</dbReference>
<evidence type="ECO:0000259" key="20">
    <source>
        <dbReference type="PROSITE" id="PS51383"/>
    </source>
</evidence>
<keyword evidence="12 17" id="KW-0456">Lyase</keyword>
<comment type="caution">
    <text evidence="18">Lacks conserved residue(s) required for the propagation of feature annotation.</text>
</comment>
<evidence type="ECO:0000256" key="7">
    <source>
        <dbReference type="ARBA" id="ARBA00022840"/>
    </source>
</evidence>
<feature type="binding site" evidence="18">
    <location>
        <position position="127"/>
    </location>
    <ligand>
        <name>K(+)</name>
        <dbReference type="ChEBI" id="CHEBI:29103"/>
    </ligand>
</feature>
<dbReference type="NCBIfam" id="TIGR00196">
    <property type="entry name" value="yjeF_cterm"/>
    <property type="match status" value="1"/>
</dbReference>
<dbReference type="PIRSF" id="PIRSF017184">
    <property type="entry name" value="Nnr"/>
    <property type="match status" value="1"/>
</dbReference>
<dbReference type="Pfam" id="PF03853">
    <property type="entry name" value="YjeF_N"/>
    <property type="match status" value="1"/>
</dbReference>
<feature type="domain" description="YjeF C-terminal" evidence="20">
    <location>
        <begin position="227"/>
        <end position="494"/>
    </location>
</feature>
<dbReference type="InterPro" id="IPR029056">
    <property type="entry name" value="Ribokinase-like"/>
</dbReference>
<evidence type="ECO:0000256" key="3">
    <source>
        <dbReference type="ARBA" id="ARBA00006001"/>
    </source>
</evidence>
<evidence type="ECO:0000256" key="18">
    <source>
        <dbReference type="HAMAP-Rule" id="MF_01966"/>
    </source>
</evidence>
<comment type="catalytic activity">
    <reaction evidence="16 17 19">
        <text>(6S)-NADPHX + ADP = AMP + phosphate + NADPH + H(+)</text>
        <dbReference type="Rhea" id="RHEA:32235"/>
        <dbReference type="ChEBI" id="CHEBI:15378"/>
        <dbReference type="ChEBI" id="CHEBI:43474"/>
        <dbReference type="ChEBI" id="CHEBI:57783"/>
        <dbReference type="ChEBI" id="CHEBI:64076"/>
        <dbReference type="ChEBI" id="CHEBI:456215"/>
        <dbReference type="ChEBI" id="CHEBI:456216"/>
        <dbReference type="EC" id="4.2.1.136"/>
    </reaction>
</comment>
<dbReference type="CDD" id="cd01171">
    <property type="entry name" value="YXKO-related"/>
    <property type="match status" value="1"/>
</dbReference>
<keyword evidence="10 17" id="KW-0520">NAD</keyword>
<evidence type="ECO:0000256" key="1">
    <source>
        <dbReference type="ARBA" id="ARBA00000013"/>
    </source>
</evidence>
<feature type="binding site" evidence="17">
    <location>
        <begin position="407"/>
        <end position="411"/>
    </location>
    <ligand>
        <name>AMP</name>
        <dbReference type="ChEBI" id="CHEBI:456215"/>
    </ligand>
</feature>
<evidence type="ECO:0000256" key="4">
    <source>
        <dbReference type="ARBA" id="ARBA00009524"/>
    </source>
</evidence>
<reference evidence="23" key="1">
    <citation type="journal article" date="2019" name="Int. J. Syst. Evol. Microbiol.">
        <title>The Global Catalogue of Microorganisms (GCM) 10K type strain sequencing project: providing services to taxonomists for standard genome sequencing and annotation.</title>
        <authorList>
            <consortium name="The Broad Institute Genomics Platform"/>
            <consortium name="The Broad Institute Genome Sequencing Center for Infectious Disease"/>
            <person name="Wu L."/>
            <person name="Ma J."/>
        </authorList>
    </citation>
    <scope>NUCLEOTIDE SEQUENCE [LARGE SCALE GENOMIC DNA]</scope>
    <source>
        <strain evidence="23">KCTC 42456</strain>
    </source>
</reference>
<feature type="binding site" evidence="18">
    <location>
        <begin position="131"/>
        <end position="137"/>
    </location>
    <ligand>
        <name>(6S)-NADPHX</name>
        <dbReference type="ChEBI" id="CHEBI:64076"/>
    </ligand>
</feature>
<evidence type="ECO:0000256" key="5">
    <source>
        <dbReference type="ARBA" id="ARBA00022723"/>
    </source>
</evidence>
<keyword evidence="5 18" id="KW-0479">Metal-binding</keyword>
<dbReference type="Gene3D" id="3.40.50.10260">
    <property type="entry name" value="YjeF N-terminal domain"/>
    <property type="match status" value="1"/>
</dbReference>
<comment type="catalytic activity">
    <reaction evidence="15 17 19">
        <text>(6S)-NADHX + ADP = AMP + phosphate + NADH + H(+)</text>
        <dbReference type="Rhea" id="RHEA:32223"/>
        <dbReference type="ChEBI" id="CHEBI:15378"/>
        <dbReference type="ChEBI" id="CHEBI:43474"/>
        <dbReference type="ChEBI" id="CHEBI:57945"/>
        <dbReference type="ChEBI" id="CHEBI:64074"/>
        <dbReference type="ChEBI" id="CHEBI:456215"/>
        <dbReference type="ChEBI" id="CHEBI:456216"/>
        <dbReference type="EC" id="4.2.1.136"/>
    </reaction>
</comment>
<comment type="similarity">
    <text evidence="4 19">In the C-terminal section; belongs to the NnrD/CARKD family.</text>
</comment>
<comment type="caution">
    <text evidence="22">The sequence shown here is derived from an EMBL/GenBank/DDBJ whole genome shotgun (WGS) entry which is preliminary data.</text>
</comment>
<accession>A0ABW5TST9</accession>
<comment type="function">
    <text evidence="17">Catalyzes the dehydration of the S-form of NAD(P)HX at the expense of ADP, which is converted to AMP. Together with NAD(P)HX epimerase, which catalyzes the epimerization of the S- and R-forms, the enzyme allows the repair of both epimers of NAD(P)HX, a damaged form of NAD(P)H that is a result of enzymatic or heat-dependent hydration.</text>
</comment>
<evidence type="ECO:0000256" key="19">
    <source>
        <dbReference type="PIRNR" id="PIRNR017184"/>
    </source>
</evidence>
<evidence type="ECO:0000256" key="9">
    <source>
        <dbReference type="ARBA" id="ARBA00022958"/>
    </source>
</evidence>
<sequence>MLKLLTALQTRQADDYTIVNEPILSSELMERAAKAFIKVFLDRFPDRKKHILIFCGKGNNGGDGLVISRMLFDEGYHHVHTYIADFSEKQSEDYLLNLERLQQKDVSIFYINQAADLEFIESDLIIDALLGSGLNKALQGEWEKLVKKINKFSGFKISVDVPTGLPCEGELLSEAIIKSDLTIAFQRPKLNFLLPISSPYIKEWKVVNIGLDENFIQSTSSPYFWFWKADIQKYIKPRQAFEHKGLLGHALMVAGADETIGAALLCTEACHRSGAGLTTALIPEMGLRALNARVPEAMYFSRNNLDKIDWLKYEVIGIGPGLGVSEESSKLLNEVLANFKKPIVIDADAINLLAQNHQLMKLIPQKSVLTPHMKEFDRLFGTHDSWWERIETALKKSVELKVYIVLKNRYTMIFTPEGICYFNSSGSPAMASGGMGDVLTGMITSMIAQGYAVEKAVQLAVFSHGYAGEQLAHKMYVVPASNLIKQIPYILRELMVK</sequence>
<comment type="similarity">
    <text evidence="3 19">In the N-terminal section; belongs to the NnrE/AIBP family.</text>
</comment>
<evidence type="ECO:0000256" key="8">
    <source>
        <dbReference type="ARBA" id="ARBA00022857"/>
    </source>
</evidence>
<evidence type="ECO:0000259" key="21">
    <source>
        <dbReference type="PROSITE" id="PS51385"/>
    </source>
</evidence>
<dbReference type="PROSITE" id="PS51385">
    <property type="entry name" value="YJEF_N"/>
    <property type="match status" value="1"/>
</dbReference>
<organism evidence="22 23">
    <name type="scientific">Pedobacter alpinus</name>
    <dbReference type="NCBI Taxonomy" id="1590643"/>
    <lineage>
        <taxon>Bacteria</taxon>
        <taxon>Pseudomonadati</taxon>
        <taxon>Bacteroidota</taxon>
        <taxon>Sphingobacteriia</taxon>
        <taxon>Sphingobacteriales</taxon>
        <taxon>Sphingobacteriaceae</taxon>
        <taxon>Pedobacter</taxon>
    </lineage>
</organism>
<dbReference type="HAMAP" id="MF_01966">
    <property type="entry name" value="NADHX_epimerase"/>
    <property type="match status" value="1"/>
</dbReference>
<feature type="binding site" evidence="17">
    <location>
        <position position="321"/>
    </location>
    <ligand>
        <name>(6S)-NADPHX</name>
        <dbReference type="ChEBI" id="CHEBI:64076"/>
    </ligand>
</feature>
<comment type="catalytic activity">
    <reaction evidence="2 18 19">
        <text>(6R)-NADPHX = (6S)-NADPHX</text>
        <dbReference type="Rhea" id="RHEA:32227"/>
        <dbReference type="ChEBI" id="CHEBI:64076"/>
        <dbReference type="ChEBI" id="CHEBI:64077"/>
        <dbReference type="EC" id="5.1.99.6"/>
    </reaction>
</comment>
<evidence type="ECO:0000256" key="6">
    <source>
        <dbReference type="ARBA" id="ARBA00022741"/>
    </source>
</evidence>
<comment type="function">
    <text evidence="14 19">Bifunctional enzyme that catalyzes the epimerization of the S- and R-forms of NAD(P)HX and the dehydration of the S-form of NAD(P)HX at the expense of ADP, which is converted to AMP. This allows the repair of both epimers of NAD(P)HX, a damaged form of NAD(P)H that is a result of enzymatic or heat-dependent hydration.</text>
</comment>
<dbReference type="InterPro" id="IPR017953">
    <property type="entry name" value="Carbohydrate_kinase_pred_CS"/>
</dbReference>
<evidence type="ECO:0000313" key="23">
    <source>
        <dbReference type="Proteomes" id="UP001597546"/>
    </source>
</evidence>
<dbReference type="PROSITE" id="PS51383">
    <property type="entry name" value="YJEF_C_3"/>
    <property type="match status" value="1"/>
</dbReference>
<dbReference type="InterPro" id="IPR030677">
    <property type="entry name" value="Nnr"/>
</dbReference>
<dbReference type="EMBL" id="JBHULV010000040">
    <property type="protein sequence ID" value="MFD2732322.1"/>
    <property type="molecule type" value="Genomic_DNA"/>
</dbReference>
<dbReference type="Pfam" id="PF01256">
    <property type="entry name" value="Carb_kinase"/>
    <property type="match status" value="1"/>
</dbReference>